<dbReference type="PANTHER" id="PTHR30055:SF234">
    <property type="entry name" value="HTH-TYPE TRANSCRIPTIONAL REGULATOR BETI"/>
    <property type="match status" value="1"/>
</dbReference>
<dbReference type="InterPro" id="IPR036271">
    <property type="entry name" value="Tet_transcr_reg_TetR-rel_C_sf"/>
</dbReference>
<name>A0A443JR35_9RHOB</name>
<evidence type="ECO:0000256" key="3">
    <source>
        <dbReference type="ARBA" id="ARBA00023163"/>
    </source>
</evidence>
<dbReference type="InterPro" id="IPR050109">
    <property type="entry name" value="HTH-type_TetR-like_transc_reg"/>
</dbReference>
<dbReference type="Proteomes" id="UP000284476">
    <property type="component" value="Unassembled WGS sequence"/>
</dbReference>
<dbReference type="SUPFAM" id="SSF46689">
    <property type="entry name" value="Homeodomain-like"/>
    <property type="match status" value="1"/>
</dbReference>
<dbReference type="Gene3D" id="1.10.357.10">
    <property type="entry name" value="Tetracycline Repressor, domain 2"/>
    <property type="match status" value="1"/>
</dbReference>
<keyword evidence="2 4" id="KW-0238">DNA-binding</keyword>
<dbReference type="GO" id="GO:0003700">
    <property type="term" value="F:DNA-binding transcription factor activity"/>
    <property type="evidence" value="ECO:0007669"/>
    <property type="project" value="TreeGrafter"/>
</dbReference>
<dbReference type="PROSITE" id="PS50977">
    <property type="entry name" value="HTH_TETR_2"/>
    <property type="match status" value="1"/>
</dbReference>
<evidence type="ECO:0000256" key="1">
    <source>
        <dbReference type="ARBA" id="ARBA00023015"/>
    </source>
</evidence>
<feature type="DNA-binding region" description="H-T-H motif" evidence="4">
    <location>
        <begin position="41"/>
        <end position="60"/>
    </location>
</feature>
<organism evidence="6 7">
    <name type="scientific">Paenirhodobacter populi</name>
    <dbReference type="NCBI Taxonomy" id="2306993"/>
    <lineage>
        <taxon>Bacteria</taxon>
        <taxon>Pseudomonadati</taxon>
        <taxon>Pseudomonadota</taxon>
        <taxon>Alphaproteobacteria</taxon>
        <taxon>Rhodobacterales</taxon>
        <taxon>Rhodobacter group</taxon>
        <taxon>Paenirhodobacter</taxon>
    </lineage>
</organism>
<comment type="caution">
    <text evidence="6">The sequence shown here is derived from an EMBL/GenBank/DDBJ whole genome shotgun (WGS) entry which is preliminary data.</text>
</comment>
<dbReference type="AlphaFoldDB" id="A0A443JR35"/>
<dbReference type="InterPro" id="IPR009057">
    <property type="entry name" value="Homeodomain-like_sf"/>
</dbReference>
<keyword evidence="3" id="KW-0804">Transcription</keyword>
<evidence type="ECO:0000313" key="6">
    <source>
        <dbReference type="EMBL" id="RWR22973.1"/>
    </source>
</evidence>
<evidence type="ECO:0000256" key="2">
    <source>
        <dbReference type="ARBA" id="ARBA00023125"/>
    </source>
</evidence>
<gene>
    <name evidence="6" type="ORF">D2T30_04920</name>
</gene>
<evidence type="ECO:0000256" key="4">
    <source>
        <dbReference type="PROSITE-ProRule" id="PRU00335"/>
    </source>
</evidence>
<evidence type="ECO:0000259" key="5">
    <source>
        <dbReference type="PROSITE" id="PS50977"/>
    </source>
</evidence>
<dbReference type="SUPFAM" id="SSF48498">
    <property type="entry name" value="Tetracyclin repressor-like, C-terminal domain"/>
    <property type="match status" value="1"/>
</dbReference>
<dbReference type="Pfam" id="PF00440">
    <property type="entry name" value="TetR_N"/>
    <property type="match status" value="1"/>
</dbReference>
<evidence type="ECO:0000313" key="7">
    <source>
        <dbReference type="Proteomes" id="UP000284476"/>
    </source>
</evidence>
<sequence>MDRAETGRGRGRPRRGAELDKAHVMRVALSCFAQDGYDGTSLRAIAAGAGVDVAIVARLYGSKFELWKAVIDHLADQMAHAQTEAASFSPDGRPVHLRLAIALRHFVRFHTGIPELPRFFSDEVSRPGERRDYIVLRLWQPHREMFLPLLVEATEAGMMPGVDPETLLVMMVGAIGISLALPVMSGRSATPLSLEQTLLALCLGRDIPSSRNVGKRDDAKETARRIADPALGSGLLARS</sequence>
<protein>
    <submittedName>
        <fullName evidence="6">TetR/AcrR family transcriptional regulator</fullName>
    </submittedName>
</protein>
<dbReference type="InterPro" id="IPR001647">
    <property type="entry name" value="HTH_TetR"/>
</dbReference>
<proteinExistence type="predicted"/>
<accession>A0A443JR35</accession>
<dbReference type="GO" id="GO:0000976">
    <property type="term" value="F:transcription cis-regulatory region binding"/>
    <property type="evidence" value="ECO:0007669"/>
    <property type="project" value="TreeGrafter"/>
</dbReference>
<dbReference type="RefSeq" id="WP_128207957.1">
    <property type="nucleotide sequence ID" value="NZ_SAUZ01000004.1"/>
</dbReference>
<keyword evidence="1" id="KW-0805">Transcription regulation</keyword>
<dbReference type="PANTHER" id="PTHR30055">
    <property type="entry name" value="HTH-TYPE TRANSCRIPTIONAL REGULATOR RUTR"/>
    <property type="match status" value="1"/>
</dbReference>
<dbReference type="EMBL" id="SAUZ01000004">
    <property type="protein sequence ID" value="RWR22973.1"/>
    <property type="molecule type" value="Genomic_DNA"/>
</dbReference>
<feature type="domain" description="HTH tetR-type" evidence="5">
    <location>
        <begin position="18"/>
        <end position="78"/>
    </location>
</feature>
<reference evidence="6 7" key="1">
    <citation type="submission" date="2019-01" db="EMBL/GenBank/DDBJ databases">
        <title>Sinorhodobacter populi sp. nov. isolated from the symptomatic bark tissue of Populus euramericana canker.</title>
        <authorList>
            <person name="Xu G."/>
        </authorList>
    </citation>
    <scope>NUCLEOTIDE SEQUENCE [LARGE SCALE GENOMIC DNA]</scope>
    <source>
        <strain evidence="6 7">SK2B-1</strain>
    </source>
</reference>